<evidence type="ECO:0000259" key="3">
    <source>
        <dbReference type="Pfam" id="PF13488"/>
    </source>
</evidence>
<evidence type="ECO:0000313" key="5">
    <source>
        <dbReference type="Proteomes" id="UP000663444"/>
    </source>
</evidence>
<dbReference type="InterPro" id="IPR039567">
    <property type="entry name" value="Gly-zipper"/>
</dbReference>
<evidence type="ECO:0000256" key="2">
    <source>
        <dbReference type="SAM" id="SignalP"/>
    </source>
</evidence>
<feature type="compositionally biased region" description="Basic residues" evidence="1">
    <location>
        <begin position="110"/>
        <end position="121"/>
    </location>
</feature>
<accession>A0A974SRK9</accession>
<reference evidence="4" key="1">
    <citation type="submission" date="2020-11" db="EMBL/GenBank/DDBJ databases">
        <title>Azospira restricta DSM 18626 genome sequence.</title>
        <authorList>
            <person name="Moe W.M."/>
        </authorList>
    </citation>
    <scope>NUCLEOTIDE SEQUENCE</scope>
    <source>
        <strain evidence="4">DSM 18626</strain>
    </source>
</reference>
<gene>
    <name evidence="4" type="ORF">IWH25_07425</name>
</gene>
<keyword evidence="5" id="KW-1185">Reference proteome</keyword>
<proteinExistence type="predicted"/>
<organism evidence="4 5">
    <name type="scientific">Azospira restricta</name>
    <dbReference type="NCBI Taxonomy" id="404405"/>
    <lineage>
        <taxon>Bacteria</taxon>
        <taxon>Pseudomonadati</taxon>
        <taxon>Pseudomonadota</taxon>
        <taxon>Betaproteobacteria</taxon>
        <taxon>Rhodocyclales</taxon>
        <taxon>Rhodocyclaceae</taxon>
        <taxon>Azospira</taxon>
    </lineage>
</organism>
<feature type="chain" id="PRO_5037837054" description="Glycine zipper domain-containing protein" evidence="2">
    <location>
        <begin position="25"/>
        <end position="129"/>
    </location>
</feature>
<feature type="signal peptide" evidence="2">
    <location>
        <begin position="1"/>
        <end position="24"/>
    </location>
</feature>
<name>A0A974SRK9_9RHOO</name>
<dbReference type="Pfam" id="PF13488">
    <property type="entry name" value="Gly-zipper_Omp"/>
    <property type="match status" value="1"/>
</dbReference>
<dbReference type="RefSeq" id="WP_203388680.1">
    <property type="nucleotide sequence ID" value="NZ_CP064781.1"/>
</dbReference>
<dbReference type="Proteomes" id="UP000663444">
    <property type="component" value="Chromosome"/>
</dbReference>
<evidence type="ECO:0000256" key="1">
    <source>
        <dbReference type="SAM" id="MobiDB-lite"/>
    </source>
</evidence>
<sequence length="129" mass="13473">MNHTRLSLAALLLAAGLAASSAHALDFGTAIGGGVGAVAGAVIGDSVGGRNGAIVGSGVGGAVGAVIGQSAGEPRYYPAYPAGGYRVHTPPRVVEYHYYEPPQRHGNGWGHRKHKHHHRHDHGYYRYDD</sequence>
<feature type="domain" description="Glycine zipper" evidence="3">
    <location>
        <begin position="31"/>
        <end position="73"/>
    </location>
</feature>
<dbReference type="AlphaFoldDB" id="A0A974SRK9"/>
<protein>
    <recommendedName>
        <fullName evidence="3">Glycine zipper domain-containing protein</fullName>
    </recommendedName>
</protein>
<keyword evidence="2" id="KW-0732">Signal</keyword>
<evidence type="ECO:0000313" key="4">
    <source>
        <dbReference type="EMBL" id="QRJ65156.1"/>
    </source>
</evidence>
<dbReference type="KEGG" id="ares:IWH25_07425"/>
<feature type="region of interest" description="Disordered" evidence="1">
    <location>
        <begin position="106"/>
        <end position="129"/>
    </location>
</feature>
<dbReference type="EMBL" id="CP064781">
    <property type="protein sequence ID" value="QRJ65156.1"/>
    <property type="molecule type" value="Genomic_DNA"/>
</dbReference>